<dbReference type="EMBL" id="BJMM01000007">
    <property type="protein sequence ID" value="GEB49323.1"/>
    <property type="molecule type" value="Genomic_DNA"/>
</dbReference>
<keyword evidence="5 8" id="KW-0408">Iron</keyword>
<dbReference type="InterPro" id="IPR001080">
    <property type="entry name" value="3Fe4S_ferredoxin"/>
</dbReference>
<name>A0A4Y3QXK5_STRCI</name>
<gene>
    <name evidence="10" type="ORF">SCA03_18740</name>
</gene>
<keyword evidence="4 8" id="KW-0249">Electron transport</keyword>
<dbReference type="Gene3D" id="3.30.70.20">
    <property type="match status" value="1"/>
</dbReference>
<dbReference type="RefSeq" id="WP_030877611.1">
    <property type="nucleotide sequence ID" value="NZ_BJMM01000007.1"/>
</dbReference>
<dbReference type="Proteomes" id="UP000319210">
    <property type="component" value="Unassembled WGS sequence"/>
</dbReference>
<evidence type="ECO:0000259" key="9">
    <source>
        <dbReference type="PROSITE" id="PS51379"/>
    </source>
</evidence>
<proteinExistence type="predicted"/>
<dbReference type="GO" id="GO:0005506">
    <property type="term" value="F:iron ion binding"/>
    <property type="evidence" value="ECO:0007669"/>
    <property type="project" value="UniProtKB-UniRule"/>
</dbReference>
<keyword evidence="3 8" id="KW-0479">Metal-binding</keyword>
<dbReference type="PANTHER" id="PTHR36923:SF3">
    <property type="entry name" value="FERREDOXIN"/>
    <property type="match status" value="1"/>
</dbReference>
<evidence type="ECO:0000256" key="8">
    <source>
        <dbReference type="RuleBase" id="RU368020"/>
    </source>
</evidence>
<keyword evidence="6 8" id="KW-0411">Iron-sulfur</keyword>
<evidence type="ECO:0000313" key="10">
    <source>
        <dbReference type="EMBL" id="GEB49323.1"/>
    </source>
</evidence>
<evidence type="ECO:0000256" key="7">
    <source>
        <dbReference type="ARBA" id="ARBA00023291"/>
    </source>
</evidence>
<evidence type="ECO:0000256" key="5">
    <source>
        <dbReference type="ARBA" id="ARBA00023004"/>
    </source>
</evidence>
<evidence type="ECO:0000256" key="3">
    <source>
        <dbReference type="ARBA" id="ARBA00022723"/>
    </source>
</evidence>
<dbReference type="Pfam" id="PF13459">
    <property type="entry name" value="Fer4_15"/>
    <property type="match status" value="1"/>
</dbReference>
<evidence type="ECO:0000313" key="11">
    <source>
        <dbReference type="Proteomes" id="UP000319210"/>
    </source>
</evidence>
<reference evidence="10 11" key="1">
    <citation type="submission" date="2019-06" db="EMBL/GenBank/DDBJ databases">
        <title>Whole genome shotgun sequence of Streptomyces cacaoi subsp. cacaoi NBRC 12748.</title>
        <authorList>
            <person name="Hosoyama A."/>
            <person name="Uohara A."/>
            <person name="Ohji S."/>
            <person name="Ichikawa N."/>
        </authorList>
    </citation>
    <scope>NUCLEOTIDE SEQUENCE [LARGE SCALE GENOMIC DNA]</scope>
    <source>
        <strain evidence="10 11">NBRC 12748</strain>
    </source>
</reference>
<protein>
    <recommendedName>
        <fullName evidence="8">Ferredoxin</fullName>
    </recommendedName>
</protein>
<keyword evidence="11" id="KW-1185">Reference proteome</keyword>
<evidence type="ECO:0000256" key="6">
    <source>
        <dbReference type="ARBA" id="ARBA00023014"/>
    </source>
</evidence>
<comment type="caution">
    <text evidence="10">The sequence shown here is derived from an EMBL/GenBank/DDBJ whole genome shotgun (WGS) entry which is preliminary data.</text>
</comment>
<accession>A0A4Y3QXK5</accession>
<dbReference type="PRINTS" id="PR00352">
    <property type="entry name" value="3FE4SFRDOXIN"/>
</dbReference>
<comment type="function">
    <text evidence="8">Ferredoxins are iron-sulfur proteins that transfer electrons in a wide variety of metabolic reactions.</text>
</comment>
<dbReference type="InterPro" id="IPR017896">
    <property type="entry name" value="4Fe4S_Fe-S-bd"/>
</dbReference>
<evidence type="ECO:0000256" key="4">
    <source>
        <dbReference type="ARBA" id="ARBA00022982"/>
    </source>
</evidence>
<dbReference type="PROSITE" id="PS51379">
    <property type="entry name" value="4FE4S_FER_2"/>
    <property type="match status" value="1"/>
</dbReference>
<dbReference type="GO" id="GO:0009055">
    <property type="term" value="F:electron transfer activity"/>
    <property type="evidence" value="ECO:0007669"/>
    <property type="project" value="UniProtKB-UniRule"/>
</dbReference>
<keyword evidence="7" id="KW-0003">3Fe-4S</keyword>
<dbReference type="AlphaFoldDB" id="A0A4Y3QXK5"/>
<evidence type="ECO:0000256" key="1">
    <source>
        <dbReference type="ARBA" id="ARBA00001927"/>
    </source>
</evidence>
<dbReference type="OrthoDB" id="9803319at2"/>
<feature type="domain" description="4Fe-4S ferredoxin-type" evidence="9">
    <location>
        <begin position="1"/>
        <end position="29"/>
    </location>
</feature>
<comment type="cofactor">
    <cofactor evidence="1">
        <name>[3Fe-4S] cluster</name>
        <dbReference type="ChEBI" id="CHEBI:21137"/>
    </cofactor>
</comment>
<dbReference type="GO" id="GO:0051538">
    <property type="term" value="F:3 iron, 4 sulfur cluster binding"/>
    <property type="evidence" value="ECO:0007669"/>
    <property type="project" value="UniProtKB-KW"/>
</dbReference>
<dbReference type="InterPro" id="IPR051269">
    <property type="entry name" value="Fe-S_cluster_ET"/>
</dbReference>
<evidence type="ECO:0000256" key="2">
    <source>
        <dbReference type="ARBA" id="ARBA00022448"/>
    </source>
</evidence>
<dbReference type="SUPFAM" id="SSF54862">
    <property type="entry name" value="4Fe-4S ferredoxins"/>
    <property type="match status" value="1"/>
</dbReference>
<sequence length="74" mass="7581">MRITIDQDRCVGAGQCVLVGPDLFDQRDEDGVAFVLTDGPEGAAGGPGEEHRAAAEEAARVCPAAAITVAGTER</sequence>
<organism evidence="10 11">
    <name type="scientific">Streptomyces cacaoi</name>
    <dbReference type="NCBI Taxonomy" id="1898"/>
    <lineage>
        <taxon>Bacteria</taxon>
        <taxon>Bacillati</taxon>
        <taxon>Actinomycetota</taxon>
        <taxon>Actinomycetes</taxon>
        <taxon>Kitasatosporales</taxon>
        <taxon>Streptomycetaceae</taxon>
        <taxon>Streptomyces</taxon>
    </lineage>
</organism>
<dbReference type="PANTHER" id="PTHR36923">
    <property type="entry name" value="FERREDOXIN"/>
    <property type="match status" value="1"/>
</dbReference>
<keyword evidence="2 8" id="KW-0813">Transport</keyword>